<dbReference type="Proteomes" id="UP000727962">
    <property type="component" value="Unassembled WGS sequence"/>
</dbReference>
<dbReference type="InterPro" id="IPR024705">
    <property type="entry name" value="Ssp411"/>
</dbReference>
<organism evidence="2 3">
    <name type="scientific">Fimbriimonas ginsengisoli</name>
    <dbReference type="NCBI Taxonomy" id="1005039"/>
    <lineage>
        <taxon>Bacteria</taxon>
        <taxon>Bacillati</taxon>
        <taxon>Armatimonadota</taxon>
        <taxon>Fimbriimonadia</taxon>
        <taxon>Fimbriimonadales</taxon>
        <taxon>Fimbriimonadaceae</taxon>
        <taxon>Fimbriimonas</taxon>
    </lineage>
</organism>
<dbReference type="EMBL" id="JACOSL010000031">
    <property type="protein sequence ID" value="MBI1756437.1"/>
    <property type="molecule type" value="Genomic_DNA"/>
</dbReference>
<evidence type="ECO:0000259" key="1">
    <source>
        <dbReference type="Pfam" id="PF03190"/>
    </source>
</evidence>
<dbReference type="SUPFAM" id="SSF52833">
    <property type="entry name" value="Thioredoxin-like"/>
    <property type="match status" value="1"/>
</dbReference>
<accession>A0A931LS86</accession>
<dbReference type="InterPro" id="IPR008928">
    <property type="entry name" value="6-hairpin_glycosidase_sf"/>
</dbReference>
<dbReference type="CDD" id="cd02955">
    <property type="entry name" value="SSP411"/>
    <property type="match status" value="1"/>
</dbReference>
<dbReference type="GO" id="GO:0005975">
    <property type="term" value="P:carbohydrate metabolic process"/>
    <property type="evidence" value="ECO:0007669"/>
    <property type="project" value="InterPro"/>
</dbReference>
<reference evidence="2" key="1">
    <citation type="submission" date="2020-07" db="EMBL/GenBank/DDBJ databases">
        <title>Huge and variable diversity of episymbiotic CPR bacteria and DPANN archaea in groundwater ecosystems.</title>
        <authorList>
            <person name="He C.Y."/>
            <person name="Keren R."/>
            <person name="Whittaker M."/>
            <person name="Farag I.F."/>
            <person name="Doudna J."/>
            <person name="Cate J.H.D."/>
            <person name="Banfield J.F."/>
        </authorList>
    </citation>
    <scope>NUCLEOTIDE SEQUENCE</scope>
    <source>
        <strain evidence="2">NC_groundwater_17_Pr7_B-0.1um_64_12</strain>
    </source>
</reference>
<dbReference type="Pfam" id="PF03190">
    <property type="entry name" value="Thioredox_DsbH"/>
    <property type="match status" value="1"/>
</dbReference>
<dbReference type="InterPro" id="IPR012341">
    <property type="entry name" value="6hp_glycosidase-like_sf"/>
</dbReference>
<dbReference type="Gene3D" id="1.50.10.10">
    <property type="match status" value="2"/>
</dbReference>
<feature type="domain" description="Spermatogenesis-associated protein 20-like TRX" evidence="1">
    <location>
        <begin position="50"/>
        <end position="203"/>
    </location>
</feature>
<dbReference type="InterPro" id="IPR036249">
    <property type="entry name" value="Thioredoxin-like_sf"/>
</dbReference>
<evidence type="ECO:0000313" key="3">
    <source>
        <dbReference type="Proteomes" id="UP000727962"/>
    </source>
</evidence>
<dbReference type="InterPro" id="IPR004879">
    <property type="entry name" value="Ssp411-like_TRX"/>
</dbReference>
<proteinExistence type="predicted"/>
<evidence type="ECO:0000313" key="2">
    <source>
        <dbReference type="EMBL" id="MBI1756437.1"/>
    </source>
</evidence>
<name>A0A931LS86_FIMGI</name>
<dbReference type="AlphaFoldDB" id="A0A931LS86"/>
<dbReference type="Gene3D" id="3.40.30.10">
    <property type="entry name" value="Glutaredoxin"/>
    <property type="match status" value="1"/>
</dbReference>
<dbReference type="PANTHER" id="PTHR42899">
    <property type="entry name" value="SPERMATOGENESIS-ASSOCIATED PROTEIN 20"/>
    <property type="match status" value="1"/>
</dbReference>
<dbReference type="SUPFAM" id="SSF48208">
    <property type="entry name" value="Six-hairpin glycosidases"/>
    <property type="match status" value="1"/>
</dbReference>
<sequence>MRVFAAKDSLHRTAGVGLAVLAALLVAPGCARKCLANSVGMSPRLQQPANHLISETSPYLLQHAHNPVDWYPWGEEALERAKREDKPIFLSIGYSTCHWCHVMERESFEDKEVAKLLNDSFIAIKIDREQRPDLDHIYMQVTQALTGSGGWPMTLLLTPERKPFFAGTYFPKEALTQLLTRAAELWKTKRAELENNAAEITSKVLMPSESSAPGDLSLADVDQAAAGLMLAYDPQNGGFGSRPKFPQPTNLTMLLRAWHATGKAEYLKAVEKTIRAIRRGGVYDQVGYGIHRYSTDATWTVPHFEKMLYDQALFAMACVGTYQATKNPFYKRIADEVLTYVDRDMSDPAGGFLSAQDADSEGSEGKFYLWTERQLSEALGESDAKFARQAFRTSPGGNFEESTNILRLADDVDLLDPRLLRVQSALLAARVKRVPPQTDDKVLTDWNGLMIAAYAQAGAAFGEERWTARAAKASGFILKRNADSSGQLLHQYRGGKSAGVGGLDDYAFIIWGLTDLYQADFDPIWLAEAKRLANVMKDTLADQAAGGFYMAPTGDKYALTRPKTAEDAALPSGNAVAALDLVRLGRLIGDPQLESLGRRTVLAFGTRIRGALHAFPTFAVAADYVHGPGNEVVIASPSTSGEPMLAALRSVYAPRAVFALKTPASASALAELAPYTKELRPLTDKATAYICRNRACDLPTDDPTKAKEILLAGQRR</sequence>
<protein>
    <submittedName>
        <fullName evidence="2">Thioredoxin domain-containing protein</fullName>
    </submittedName>
</protein>
<dbReference type="PANTHER" id="PTHR42899:SF1">
    <property type="entry name" value="SPERMATOGENESIS-ASSOCIATED PROTEIN 20"/>
    <property type="match status" value="1"/>
</dbReference>
<comment type="caution">
    <text evidence="2">The sequence shown here is derived from an EMBL/GenBank/DDBJ whole genome shotgun (WGS) entry which is preliminary data.</text>
</comment>
<dbReference type="PIRSF" id="PIRSF006402">
    <property type="entry name" value="UCP006402_thioredoxin"/>
    <property type="match status" value="1"/>
</dbReference>
<gene>
    <name evidence="2" type="ORF">HYR64_04940</name>
</gene>